<evidence type="ECO:0000256" key="4">
    <source>
        <dbReference type="ARBA" id="ARBA00023235"/>
    </source>
</evidence>
<evidence type="ECO:0000259" key="7">
    <source>
        <dbReference type="PROSITE" id="PS50059"/>
    </source>
</evidence>
<keyword evidence="4 5" id="KW-0413">Isomerase</keyword>
<comment type="catalytic activity">
    <reaction evidence="1 5 6">
        <text>[protein]-peptidylproline (omega=180) = [protein]-peptidylproline (omega=0)</text>
        <dbReference type="Rhea" id="RHEA:16237"/>
        <dbReference type="Rhea" id="RHEA-COMP:10747"/>
        <dbReference type="Rhea" id="RHEA-COMP:10748"/>
        <dbReference type="ChEBI" id="CHEBI:83833"/>
        <dbReference type="ChEBI" id="CHEBI:83834"/>
        <dbReference type="EC" id="5.2.1.8"/>
    </reaction>
</comment>
<evidence type="ECO:0000256" key="3">
    <source>
        <dbReference type="ARBA" id="ARBA00023110"/>
    </source>
</evidence>
<evidence type="ECO:0000313" key="8">
    <source>
        <dbReference type="EMBL" id="PQA58320.1"/>
    </source>
</evidence>
<feature type="domain" description="PPIase FKBP-type" evidence="7">
    <location>
        <begin position="198"/>
        <end position="284"/>
    </location>
</feature>
<accession>A0A2S7IL81</accession>
<dbReference type="PANTHER" id="PTHR43811">
    <property type="entry name" value="FKBP-TYPE PEPTIDYL-PROLYL CIS-TRANS ISOMERASE FKPA"/>
    <property type="match status" value="1"/>
</dbReference>
<dbReference type="PROSITE" id="PS50059">
    <property type="entry name" value="FKBP_PPIASE"/>
    <property type="match status" value="1"/>
</dbReference>
<reference evidence="9" key="1">
    <citation type="submission" date="2018-02" db="EMBL/GenBank/DDBJ databases">
        <title>Genome sequencing of Solimonas sp. HR-BB.</title>
        <authorList>
            <person name="Lee Y."/>
            <person name="Jeon C.O."/>
        </authorList>
    </citation>
    <scope>NUCLEOTIDE SEQUENCE [LARGE SCALE GENOMIC DNA]</scope>
    <source>
        <strain evidence="9">HR-U</strain>
    </source>
</reference>
<evidence type="ECO:0000256" key="1">
    <source>
        <dbReference type="ARBA" id="ARBA00000971"/>
    </source>
</evidence>
<keyword evidence="3 5" id="KW-0697">Rotamase</keyword>
<dbReference type="PANTHER" id="PTHR43811:SF19">
    <property type="entry name" value="39 KDA FK506-BINDING NUCLEAR PROTEIN"/>
    <property type="match status" value="1"/>
</dbReference>
<dbReference type="FunFam" id="3.10.50.40:FF:000006">
    <property type="entry name" value="Peptidyl-prolyl cis-trans isomerase"/>
    <property type="match status" value="1"/>
</dbReference>
<dbReference type="Proteomes" id="UP000239590">
    <property type="component" value="Unassembled WGS sequence"/>
</dbReference>
<protein>
    <recommendedName>
        <fullName evidence="6">Peptidyl-prolyl cis-trans isomerase</fullName>
        <ecNumber evidence="6">5.2.1.8</ecNumber>
    </recommendedName>
</protein>
<dbReference type="Gene3D" id="3.10.50.40">
    <property type="match status" value="2"/>
</dbReference>
<comment type="caution">
    <text evidence="8">The sequence shown here is derived from an EMBL/GenBank/DDBJ whole genome shotgun (WGS) entry which is preliminary data.</text>
</comment>
<comment type="similarity">
    <text evidence="2 6">Belongs to the FKBP-type PPIase family.</text>
</comment>
<dbReference type="EC" id="5.2.1.8" evidence="6"/>
<dbReference type="AlphaFoldDB" id="A0A2S7IL81"/>
<gene>
    <name evidence="8" type="ORF">C5O19_01190</name>
</gene>
<dbReference type="EMBL" id="PTRA01000001">
    <property type="protein sequence ID" value="PQA58320.1"/>
    <property type="molecule type" value="Genomic_DNA"/>
</dbReference>
<dbReference type="Pfam" id="PF00254">
    <property type="entry name" value="FKBP_C"/>
    <property type="match status" value="1"/>
</dbReference>
<dbReference type="SUPFAM" id="SSF54534">
    <property type="entry name" value="FKBP-like"/>
    <property type="match status" value="2"/>
</dbReference>
<evidence type="ECO:0000256" key="6">
    <source>
        <dbReference type="RuleBase" id="RU003915"/>
    </source>
</evidence>
<dbReference type="InterPro" id="IPR046357">
    <property type="entry name" value="PPIase_dom_sf"/>
</dbReference>
<dbReference type="InterPro" id="IPR001179">
    <property type="entry name" value="PPIase_FKBP_dom"/>
</dbReference>
<sequence>MQKKRWVLPVLAAATLWSCNQFKVSVAENGVKYQFHEHDEKGKVAKDGEVLTFHMVVKTPGDSVLRDSQKEGQPLVMLAQKGPYKGSFEDGMKMLAAGDSATFFISVDSLFRGPGATQLPPFAKAGTDFKFQVKLLKIETQEAFQKRAETERSARPKKEAGDISAYIAKNNLKNAVTLPSGVQYATTQPGTGPAPAKGDTVKVFYAGKLLSGKIFDENHKEGLTFPVGIGQMIPGFDEAVQTMKKGEKGVIMIPSALGYGEQGSPGAIPPNSVLVFEVELIDVKKGKLPV</sequence>
<name>A0A2S7IL81_9BACT</name>
<keyword evidence="9" id="KW-1185">Reference proteome</keyword>
<evidence type="ECO:0000313" key="9">
    <source>
        <dbReference type="Proteomes" id="UP000239590"/>
    </source>
</evidence>
<proteinExistence type="inferred from homology"/>
<organism evidence="8 9">
    <name type="scientific">Siphonobacter curvatus</name>
    <dbReference type="NCBI Taxonomy" id="2094562"/>
    <lineage>
        <taxon>Bacteria</taxon>
        <taxon>Pseudomonadati</taxon>
        <taxon>Bacteroidota</taxon>
        <taxon>Cytophagia</taxon>
        <taxon>Cytophagales</taxon>
        <taxon>Cytophagaceae</taxon>
        <taxon>Siphonobacter</taxon>
    </lineage>
</organism>
<dbReference type="OrthoDB" id="9814548at2"/>
<evidence type="ECO:0000256" key="5">
    <source>
        <dbReference type="PROSITE-ProRule" id="PRU00277"/>
    </source>
</evidence>
<dbReference type="RefSeq" id="WP_104709548.1">
    <property type="nucleotide sequence ID" value="NZ_PTRA01000001.1"/>
</dbReference>
<dbReference type="GO" id="GO:0003755">
    <property type="term" value="F:peptidyl-prolyl cis-trans isomerase activity"/>
    <property type="evidence" value="ECO:0007669"/>
    <property type="project" value="UniProtKB-UniRule"/>
</dbReference>
<evidence type="ECO:0000256" key="2">
    <source>
        <dbReference type="ARBA" id="ARBA00006577"/>
    </source>
</evidence>